<dbReference type="AlphaFoldDB" id="A0AAV7E220"/>
<accession>A0AAV7E220</accession>
<feature type="compositionally biased region" description="Basic and acidic residues" evidence="1">
    <location>
        <begin position="96"/>
        <end position="107"/>
    </location>
</feature>
<organism evidence="2 3">
    <name type="scientific">Aristolochia fimbriata</name>
    <name type="common">White veined hardy Dutchman's pipe vine</name>
    <dbReference type="NCBI Taxonomy" id="158543"/>
    <lineage>
        <taxon>Eukaryota</taxon>
        <taxon>Viridiplantae</taxon>
        <taxon>Streptophyta</taxon>
        <taxon>Embryophyta</taxon>
        <taxon>Tracheophyta</taxon>
        <taxon>Spermatophyta</taxon>
        <taxon>Magnoliopsida</taxon>
        <taxon>Magnoliidae</taxon>
        <taxon>Piperales</taxon>
        <taxon>Aristolochiaceae</taxon>
        <taxon>Aristolochia</taxon>
    </lineage>
</organism>
<feature type="compositionally biased region" description="Basic and acidic residues" evidence="1">
    <location>
        <begin position="150"/>
        <end position="160"/>
    </location>
</feature>
<sequence length="242" mass="26968">MRIRRHANLALSALMTPPELDLSTSEKKNGSSPSPPSHEEGTGFRSQSRRGHDRVRPRRDAIPLWGSWRGVDKKRSGEESNRDSVDLKGSSVEETTTSKEEEERGNVCESFRKNKIGFCGAKSMGVKEVEEEAKGVHSVCDHHAKQRRAHRDEPRRKASDRAAGIVDPGFVSQLPPSSDYYYYAGFAPLAGKRRRRRGISEAAEEAAPSSPSSGDDAPRDDDDREKKRGRKPMKSRSLKSLL</sequence>
<dbReference type="PANTHER" id="PTHR34680">
    <property type="entry name" value="EXPRESSED PROTEIN"/>
    <property type="match status" value="1"/>
</dbReference>
<evidence type="ECO:0000313" key="2">
    <source>
        <dbReference type="EMBL" id="KAG9441438.1"/>
    </source>
</evidence>
<dbReference type="Proteomes" id="UP000825729">
    <property type="component" value="Unassembled WGS sequence"/>
</dbReference>
<reference evidence="2 3" key="1">
    <citation type="submission" date="2021-07" db="EMBL/GenBank/DDBJ databases">
        <title>The Aristolochia fimbriata genome: insights into angiosperm evolution, floral development and chemical biosynthesis.</title>
        <authorList>
            <person name="Jiao Y."/>
        </authorList>
    </citation>
    <scope>NUCLEOTIDE SEQUENCE [LARGE SCALE GENOMIC DNA]</scope>
    <source>
        <strain evidence="2">IBCAS-2021</strain>
        <tissue evidence="2">Leaf</tissue>
    </source>
</reference>
<evidence type="ECO:0000313" key="3">
    <source>
        <dbReference type="Proteomes" id="UP000825729"/>
    </source>
</evidence>
<proteinExistence type="predicted"/>
<evidence type="ECO:0000256" key="1">
    <source>
        <dbReference type="SAM" id="MobiDB-lite"/>
    </source>
</evidence>
<dbReference type="EMBL" id="JAINDJ010000007">
    <property type="protein sequence ID" value="KAG9441438.1"/>
    <property type="molecule type" value="Genomic_DNA"/>
</dbReference>
<feature type="compositionally biased region" description="Low complexity" evidence="1">
    <location>
        <begin position="205"/>
        <end position="215"/>
    </location>
</feature>
<protein>
    <submittedName>
        <fullName evidence="2">Uncharacterized protein</fullName>
    </submittedName>
</protein>
<feature type="compositionally biased region" description="Basic residues" evidence="1">
    <location>
        <begin position="47"/>
        <end position="57"/>
    </location>
</feature>
<feature type="region of interest" description="Disordered" evidence="1">
    <location>
        <begin position="193"/>
        <end position="242"/>
    </location>
</feature>
<dbReference type="PANTHER" id="PTHR34680:SF3">
    <property type="entry name" value="EXPRESSED PROTEIN"/>
    <property type="match status" value="1"/>
</dbReference>
<comment type="caution">
    <text evidence="2">The sequence shown here is derived from an EMBL/GenBank/DDBJ whole genome shotgun (WGS) entry which is preliminary data.</text>
</comment>
<feature type="compositionally biased region" description="Basic residues" evidence="1">
    <location>
        <begin position="227"/>
        <end position="242"/>
    </location>
</feature>
<feature type="region of interest" description="Disordered" evidence="1">
    <location>
        <begin position="1"/>
        <end position="107"/>
    </location>
</feature>
<name>A0AAV7E220_ARIFI</name>
<feature type="compositionally biased region" description="Basic and acidic residues" evidence="1">
    <location>
        <begin position="70"/>
        <end position="86"/>
    </location>
</feature>
<gene>
    <name evidence="2" type="ORF">H6P81_017292</name>
</gene>
<keyword evidence="3" id="KW-1185">Reference proteome</keyword>
<feature type="region of interest" description="Disordered" evidence="1">
    <location>
        <begin position="137"/>
        <end position="178"/>
    </location>
</feature>